<dbReference type="InterPro" id="IPR027443">
    <property type="entry name" value="IPNS-like_sf"/>
</dbReference>
<dbReference type="InterPro" id="IPR050231">
    <property type="entry name" value="Iron_ascorbate_oxido_reductase"/>
</dbReference>
<dbReference type="SUPFAM" id="SSF51197">
    <property type="entry name" value="Clavaminate synthase-like"/>
    <property type="match status" value="1"/>
</dbReference>
<evidence type="ECO:0000259" key="1">
    <source>
        <dbReference type="Pfam" id="PF03171"/>
    </source>
</evidence>
<dbReference type="Pfam" id="PF03171">
    <property type="entry name" value="2OG-FeII_Oxy"/>
    <property type="match status" value="1"/>
</dbReference>
<accession>A0A1F6EID5</accession>
<dbReference type="Gene3D" id="2.60.120.330">
    <property type="entry name" value="B-lactam Antibiotic, Isopenicillin N Synthase, Chain"/>
    <property type="match status" value="1"/>
</dbReference>
<dbReference type="EMBL" id="MFLU01000020">
    <property type="protein sequence ID" value="OGG73393.1"/>
    <property type="molecule type" value="Genomic_DNA"/>
</dbReference>
<gene>
    <name evidence="2" type="ORF">A3A34_03140</name>
</gene>
<organism evidence="2 3">
    <name type="scientific">Candidatus Kaiserbacteria bacterium RIFCSPLOWO2_01_FULL_50_24</name>
    <dbReference type="NCBI Taxonomy" id="1798507"/>
    <lineage>
        <taxon>Bacteria</taxon>
        <taxon>Candidatus Kaiseribacteriota</taxon>
    </lineage>
</organism>
<feature type="domain" description="Isopenicillin N synthase-like Fe(2+) 2OG dioxygenase" evidence="1">
    <location>
        <begin position="157"/>
        <end position="249"/>
    </location>
</feature>
<dbReference type="InterPro" id="IPR044861">
    <property type="entry name" value="IPNS-like_FE2OG_OXY"/>
</dbReference>
<sequence length="287" mass="33977">MIWYYAVRKKKGKNMQVTTLVTDGYVTIPYPQSLRVRVHEAMQSWKNFCALPIEEKRKLSGGDRVSDFGYMRREDTGPRVDDKELFHVVKNEMSRLHTKVVTVSDQRAVRFIDAVETLRKESAPFIQEFAQAVEQEYQLNGLEEAVANSQHNWTFRYLHYFPGKRPSLANAHADRGGFTFHLWEDHVGGEYFDFDREWHPWSVSETKTIIFPSMGLQYFSHCALKALWHRIVPNKITETTGRYSMVAFIDFNMSHRFDDNQYRMQNFEPGFNYNMPFRDFKKLFVPR</sequence>
<evidence type="ECO:0000313" key="2">
    <source>
        <dbReference type="EMBL" id="OGG73393.1"/>
    </source>
</evidence>
<name>A0A1F6EID5_9BACT</name>
<dbReference type="Proteomes" id="UP000178587">
    <property type="component" value="Unassembled WGS sequence"/>
</dbReference>
<proteinExistence type="predicted"/>
<comment type="caution">
    <text evidence="2">The sequence shown here is derived from an EMBL/GenBank/DDBJ whole genome shotgun (WGS) entry which is preliminary data.</text>
</comment>
<reference evidence="2 3" key="1">
    <citation type="journal article" date="2016" name="Nat. Commun.">
        <title>Thousands of microbial genomes shed light on interconnected biogeochemical processes in an aquifer system.</title>
        <authorList>
            <person name="Anantharaman K."/>
            <person name="Brown C.T."/>
            <person name="Hug L.A."/>
            <person name="Sharon I."/>
            <person name="Castelle C.J."/>
            <person name="Probst A.J."/>
            <person name="Thomas B.C."/>
            <person name="Singh A."/>
            <person name="Wilkins M.J."/>
            <person name="Karaoz U."/>
            <person name="Brodie E.L."/>
            <person name="Williams K.H."/>
            <person name="Hubbard S.S."/>
            <person name="Banfield J.F."/>
        </authorList>
    </citation>
    <scope>NUCLEOTIDE SEQUENCE [LARGE SCALE GENOMIC DNA]</scope>
</reference>
<evidence type="ECO:0000313" key="3">
    <source>
        <dbReference type="Proteomes" id="UP000178587"/>
    </source>
</evidence>
<dbReference type="PANTHER" id="PTHR47990">
    <property type="entry name" value="2-OXOGLUTARATE (2OG) AND FE(II)-DEPENDENT OXYGENASE SUPERFAMILY PROTEIN-RELATED"/>
    <property type="match status" value="1"/>
</dbReference>
<protein>
    <recommendedName>
        <fullName evidence="1">Isopenicillin N synthase-like Fe(2+) 2OG dioxygenase domain-containing protein</fullName>
    </recommendedName>
</protein>
<dbReference type="AlphaFoldDB" id="A0A1F6EID5"/>
<dbReference type="STRING" id="1798507.A3A34_03140"/>